<dbReference type="Proteomes" id="UP001230504">
    <property type="component" value="Unassembled WGS sequence"/>
</dbReference>
<keyword evidence="3" id="KW-1185">Reference proteome</keyword>
<feature type="compositionally biased region" description="Basic residues" evidence="1">
    <location>
        <begin position="138"/>
        <end position="154"/>
    </location>
</feature>
<sequence>MSVSGTLAGFEDLVQISQPVFSEHFAHTFFDSVSQRPQASLRHQAPGMPLVLGTPLQEIPRPCVSFAGVRPGTDQVLADQPNHSIQHFDRTNQMPPVALWRHDDHNPLISMQKNAVPDRQQRHGLRVGSDARTIKSTPRPRCHHRPPNSIVSRR</sequence>
<reference evidence="2" key="1">
    <citation type="submission" date="2021-06" db="EMBL/GenBank/DDBJ databases">
        <title>Comparative genomics, transcriptomics and evolutionary studies reveal genomic signatures of adaptation to plant cell wall in hemibiotrophic fungi.</title>
        <authorList>
            <consortium name="DOE Joint Genome Institute"/>
            <person name="Baroncelli R."/>
            <person name="Diaz J.F."/>
            <person name="Benocci T."/>
            <person name="Peng M."/>
            <person name="Battaglia E."/>
            <person name="Haridas S."/>
            <person name="Andreopoulos W."/>
            <person name="Labutti K."/>
            <person name="Pangilinan J."/>
            <person name="Floch G.L."/>
            <person name="Makela M.R."/>
            <person name="Henrissat B."/>
            <person name="Grigoriev I.V."/>
            <person name="Crouch J.A."/>
            <person name="De Vries R.P."/>
            <person name="Sukno S.A."/>
            <person name="Thon M.R."/>
        </authorList>
    </citation>
    <scope>NUCLEOTIDE SEQUENCE</scope>
    <source>
        <strain evidence="2">CBS 125086</strain>
    </source>
</reference>
<dbReference type="GeneID" id="85435152"/>
<evidence type="ECO:0000256" key="1">
    <source>
        <dbReference type="SAM" id="MobiDB-lite"/>
    </source>
</evidence>
<name>A0AAD8UYB1_9PEZI</name>
<organism evidence="2 3">
    <name type="scientific">Colletotrichum navitas</name>
    <dbReference type="NCBI Taxonomy" id="681940"/>
    <lineage>
        <taxon>Eukaryota</taxon>
        <taxon>Fungi</taxon>
        <taxon>Dikarya</taxon>
        <taxon>Ascomycota</taxon>
        <taxon>Pezizomycotina</taxon>
        <taxon>Sordariomycetes</taxon>
        <taxon>Hypocreomycetidae</taxon>
        <taxon>Glomerellales</taxon>
        <taxon>Glomerellaceae</taxon>
        <taxon>Colletotrichum</taxon>
        <taxon>Colletotrichum graminicola species complex</taxon>
    </lineage>
</organism>
<dbReference type="RefSeq" id="XP_060407046.1">
    <property type="nucleotide sequence ID" value="XM_060550912.1"/>
</dbReference>
<evidence type="ECO:0000313" key="2">
    <source>
        <dbReference type="EMBL" id="KAK1564237.1"/>
    </source>
</evidence>
<dbReference type="EMBL" id="JAHLJV010000196">
    <property type="protein sequence ID" value="KAK1564237.1"/>
    <property type="molecule type" value="Genomic_DNA"/>
</dbReference>
<evidence type="ECO:0000313" key="3">
    <source>
        <dbReference type="Proteomes" id="UP001230504"/>
    </source>
</evidence>
<proteinExistence type="predicted"/>
<gene>
    <name evidence="2" type="ORF">LY79DRAFT_136579</name>
</gene>
<feature type="region of interest" description="Disordered" evidence="1">
    <location>
        <begin position="115"/>
        <end position="154"/>
    </location>
</feature>
<comment type="caution">
    <text evidence="2">The sequence shown here is derived from an EMBL/GenBank/DDBJ whole genome shotgun (WGS) entry which is preliminary data.</text>
</comment>
<accession>A0AAD8UYB1</accession>
<dbReference type="AlphaFoldDB" id="A0AAD8UYB1"/>
<protein>
    <submittedName>
        <fullName evidence="2">Uncharacterized protein</fullName>
    </submittedName>
</protein>